<dbReference type="RefSeq" id="WP_301638472.1">
    <property type="nucleotide sequence ID" value="NZ_JADYTN010000025.1"/>
</dbReference>
<sequence length="280" mass="31224">MQHTDIIFPLAKINLGLNVVERRPDGYHNLQTVFYPVPIMDALEVSEMNDAFPSTIDCDLKVTGIDVEGDEQRNLVVRAYHLLKDEFPTLPRLHTHLYKGIPTQAGMGGGSSDCAAMLTLLNRMGNLNLTTLQLIERAARLGADCPFFILNKPAYAEGIGERLRPISLDLKGWYLCVVRPNIPVPTREAFAHITPRHPEHCCLDIVSQPVETWRDLLVNDFEYSVFRAHPQLAAVKKQLYNLGAVYAAMSGSGSALFGLFRRPVSFPCTSPDTFTTCLQL</sequence>
<feature type="domain" description="GHMP kinase N-terminal" evidence="10">
    <location>
        <begin position="74"/>
        <end position="150"/>
    </location>
</feature>
<evidence type="ECO:0000259" key="10">
    <source>
        <dbReference type="Pfam" id="PF00288"/>
    </source>
</evidence>
<proteinExistence type="inferred from homology"/>
<evidence type="ECO:0000313" key="13">
    <source>
        <dbReference type="Proteomes" id="UP001200470"/>
    </source>
</evidence>
<evidence type="ECO:0000259" key="11">
    <source>
        <dbReference type="Pfam" id="PF08544"/>
    </source>
</evidence>
<evidence type="ECO:0000256" key="4">
    <source>
        <dbReference type="ARBA" id="ARBA00022679"/>
    </source>
</evidence>
<dbReference type="PANTHER" id="PTHR43527:SF2">
    <property type="entry name" value="4-DIPHOSPHOCYTIDYL-2-C-METHYL-D-ERYTHRITOL KINASE, CHLOROPLASTIC"/>
    <property type="match status" value="1"/>
</dbReference>
<dbReference type="Pfam" id="PF00288">
    <property type="entry name" value="GHMP_kinases_N"/>
    <property type="match status" value="1"/>
</dbReference>
<evidence type="ECO:0000256" key="1">
    <source>
        <dbReference type="ARBA" id="ARBA00009684"/>
    </source>
</evidence>
<keyword evidence="4 9" id="KW-0808">Transferase</keyword>
<evidence type="ECO:0000256" key="6">
    <source>
        <dbReference type="ARBA" id="ARBA00022777"/>
    </source>
</evidence>
<dbReference type="NCBIfam" id="TIGR00154">
    <property type="entry name" value="ispE"/>
    <property type="match status" value="1"/>
</dbReference>
<comment type="similarity">
    <text evidence="1 9">Belongs to the GHMP kinase family. IspE subfamily.</text>
</comment>
<dbReference type="InterPro" id="IPR013750">
    <property type="entry name" value="GHMP_kinase_C_dom"/>
</dbReference>
<dbReference type="EC" id="2.7.1.148" evidence="2 9"/>
<evidence type="ECO:0000256" key="7">
    <source>
        <dbReference type="ARBA" id="ARBA00022840"/>
    </source>
</evidence>
<keyword evidence="9" id="KW-0414">Isoprene biosynthesis</keyword>
<evidence type="ECO:0000256" key="8">
    <source>
        <dbReference type="ARBA" id="ARBA00032554"/>
    </source>
</evidence>
<dbReference type="Gene3D" id="3.30.230.10">
    <property type="match status" value="1"/>
</dbReference>
<dbReference type="Pfam" id="PF08544">
    <property type="entry name" value="GHMP_kinases_C"/>
    <property type="match status" value="1"/>
</dbReference>
<dbReference type="PANTHER" id="PTHR43527">
    <property type="entry name" value="4-DIPHOSPHOCYTIDYL-2-C-METHYL-D-ERYTHRITOL KINASE, CHLOROPLASTIC"/>
    <property type="match status" value="1"/>
</dbReference>
<dbReference type="InterPro" id="IPR014721">
    <property type="entry name" value="Ribsml_uS5_D2-typ_fold_subgr"/>
</dbReference>
<dbReference type="InterPro" id="IPR004424">
    <property type="entry name" value="IspE"/>
</dbReference>
<protein>
    <recommendedName>
        <fullName evidence="3 9">4-diphosphocytidyl-2-C-methyl-D-erythritol kinase</fullName>
        <shortName evidence="9">CMK</shortName>
        <ecNumber evidence="2 9">2.7.1.148</ecNumber>
    </recommendedName>
    <alternativeName>
        <fullName evidence="8 9">4-(cytidine-5'-diphospho)-2-C-methyl-D-erythritol kinase</fullName>
    </alternativeName>
</protein>
<dbReference type="Proteomes" id="UP001200470">
    <property type="component" value="Unassembled WGS sequence"/>
</dbReference>
<dbReference type="InterPro" id="IPR006204">
    <property type="entry name" value="GHMP_kinase_N_dom"/>
</dbReference>
<evidence type="ECO:0000256" key="2">
    <source>
        <dbReference type="ARBA" id="ARBA00012052"/>
    </source>
</evidence>
<dbReference type="InterPro" id="IPR036554">
    <property type="entry name" value="GHMP_kinase_C_sf"/>
</dbReference>
<reference evidence="12 13" key="1">
    <citation type="submission" date="2020-12" db="EMBL/GenBank/DDBJ databases">
        <title>Whole genome sequences of gut porcine anaerobes.</title>
        <authorList>
            <person name="Kubasova T."/>
            <person name="Jahodarova E."/>
            <person name="Rychlik I."/>
        </authorList>
    </citation>
    <scope>NUCLEOTIDE SEQUENCE [LARGE SCALE GENOMIC DNA]</scope>
    <source>
        <strain evidence="12 13">An925</strain>
    </source>
</reference>
<keyword evidence="5 9" id="KW-0547">Nucleotide-binding</keyword>
<dbReference type="InterPro" id="IPR020568">
    <property type="entry name" value="Ribosomal_Su5_D2-typ_SF"/>
</dbReference>
<feature type="active site" evidence="9">
    <location>
        <position position="12"/>
    </location>
</feature>
<dbReference type="EMBL" id="JADYTN010000025">
    <property type="protein sequence ID" value="MCF2564484.1"/>
    <property type="molecule type" value="Genomic_DNA"/>
</dbReference>
<accession>A0ABS9CJW9</accession>
<comment type="function">
    <text evidence="9">Catalyzes the phosphorylation of the position 2 hydroxy group of 4-diphosphocytidyl-2C-methyl-D-erythritol.</text>
</comment>
<dbReference type="HAMAP" id="MF_00061">
    <property type="entry name" value="IspE"/>
    <property type="match status" value="1"/>
</dbReference>
<comment type="catalytic activity">
    <reaction evidence="9">
        <text>4-CDP-2-C-methyl-D-erythritol + ATP = 4-CDP-2-C-methyl-D-erythritol 2-phosphate + ADP + H(+)</text>
        <dbReference type="Rhea" id="RHEA:18437"/>
        <dbReference type="ChEBI" id="CHEBI:15378"/>
        <dbReference type="ChEBI" id="CHEBI:30616"/>
        <dbReference type="ChEBI" id="CHEBI:57823"/>
        <dbReference type="ChEBI" id="CHEBI:57919"/>
        <dbReference type="ChEBI" id="CHEBI:456216"/>
        <dbReference type="EC" id="2.7.1.148"/>
    </reaction>
</comment>
<dbReference type="PIRSF" id="PIRSF010376">
    <property type="entry name" value="IspE"/>
    <property type="match status" value="1"/>
</dbReference>
<gene>
    <name evidence="9" type="primary">ispE</name>
    <name evidence="12" type="ORF">I6E12_10220</name>
</gene>
<dbReference type="Gene3D" id="3.30.70.890">
    <property type="entry name" value="GHMP kinase, C-terminal domain"/>
    <property type="match status" value="1"/>
</dbReference>
<evidence type="ECO:0000256" key="3">
    <source>
        <dbReference type="ARBA" id="ARBA00017473"/>
    </source>
</evidence>
<evidence type="ECO:0000256" key="5">
    <source>
        <dbReference type="ARBA" id="ARBA00022741"/>
    </source>
</evidence>
<feature type="active site" evidence="9">
    <location>
        <position position="144"/>
    </location>
</feature>
<dbReference type="GO" id="GO:0050515">
    <property type="term" value="F:4-(cytidine 5'-diphospho)-2-C-methyl-D-erythritol kinase activity"/>
    <property type="evidence" value="ECO:0007669"/>
    <property type="project" value="UniProtKB-EC"/>
</dbReference>
<keyword evidence="6 9" id="KW-0418">Kinase</keyword>
<comment type="pathway">
    <text evidence="9">Isoprenoid biosynthesis; isopentenyl diphosphate biosynthesis via DXP pathway; isopentenyl diphosphate from 1-deoxy-D-xylulose 5-phosphate: step 3/6.</text>
</comment>
<name>A0ABS9CJW9_9BACT</name>
<keyword evidence="7 9" id="KW-0067">ATP-binding</keyword>
<organism evidence="12 13">
    <name type="scientific">Xylanibacter brevis</name>
    <dbReference type="NCBI Taxonomy" id="83231"/>
    <lineage>
        <taxon>Bacteria</taxon>
        <taxon>Pseudomonadati</taxon>
        <taxon>Bacteroidota</taxon>
        <taxon>Bacteroidia</taxon>
        <taxon>Bacteroidales</taxon>
        <taxon>Prevotellaceae</taxon>
        <taxon>Xylanibacter</taxon>
    </lineage>
</organism>
<feature type="domain" description="GHMP kinase C-terminal" evidence="11">
    <location>
        <begin position="216"/>
        <end position="262"/>
    </location>
</feature>
<evidence type="ECO:0000256" key="9">
    <source>
        <dbReference type="HAMAP-Rule" id="MF_00061"/>
    </source>
</evidence>
<dbReference type="SUPFAM" id="SSF55060">
    <property type="entry name" value="GHMP Kinase, C-terminal domain"/>
    <property type="match status" value="1"/>
</dbReference>
<evidence type="ECO:0000313" key="12">
    <source>
        <dbReference type="EMBL" id="MCF2564484.1"/>
    </source>
</evidence>
<dbReference type="SUPFAM" id="SSF54211">
    <property type="entry name" value="Ribosomal protein S5 domain 2-like"/>
    <property type="match status" value="1"/>
</dbReference>
<keyword evidence="13" id="KW-1185">Reference proteome</keyword>
<feature type="binding site" evidence="9">
    <location>
        <begin position="102"/>
        <end position="112"/>
    </location>
    <ligand>
        <name>ATP</name>
        <dbReference type="ChEBI" id="CHEBI:30616"/>
    </ligand>
</feature>
<comment type="caution">
    <text evidence="12">The sequence shown here is derived from an EMBL/GenBank/DDBJ whole genome shotgun (WGS) entry which is preliminary data.</text>
</comment>